<dbReference type="Proteomes" id="UP000433309">
    <property type="component" value="Unassembled WGS sequence"/>
</dbReference>
<accession>A0A6I2KTV7</accession>
<dbReference type="SUPFAM" id="SSF52172">
    <property type="entry name" value="CheY-like"/>
    <property type="match status" value="1"/>
</dbReference>
<feature type="modified residue" description="4-aspartylphosphate" evidence="2">
    <location>
        <position position="63"/>
    </location>
</feature>
<dbReference type="AlphaFoldDB" id="A0A6I2KTV7"/>
<evidence type="ECO:0000259" key="3">
    <source>
        <dbReference type="PROSITE" id="PS50110"/>
    </source>
</evidence>
<feature type="domain" description="Response regulatory" evidence="3">
    <location>
        <begin position="14"/>
        <end position="131"/>
    </location>
</feature>
<name>A0A6I2KTV7_9BURK</name>
<gene>
    <name evidence="4" type="ORF">GJ699_02520</name>
</gene>
<comment type="caution">
    <text evidence="4">The sequence shown here is derived from an EMBL/GenBank/DDBJ whole genome shotgun (WGS) entry which is preliminary data.</text>
</comment>
<dbReference type="PANTHER" id="PTHR44591">
    <property type="entry name" value="STRESS RESPONSE REGULATOR PROTEIN 1"/>
    <property type="match status" value="1"/>
</dbReference>
<dbReference type="Gene3D" id="3.40.50.2300">
    <property type="match status" value="1"/>
</dbReference>
<organism evidence="4 5">
    <name type="scientific">Duganella guangzhouensis</name>
    <dbReference type="NCBI Taxonomy" id="2666084"/>
    <lineage>
        <taxon>Bacteria</taxon>
        <taxon>Pseudomonadati</taxon>
        <taxon>Pseudomonadota</taxon>
        <taxon>Betaproteobacteria</taxon>
        <taxon>Burkholderiales</taxon>
        <taxon>Oxalobacteraceae</taxon>
        <taxon>Telluria group</taxon>
        <taxon>Duganella</taxon>
    </lineage>
</organism>
<dbReference type="Pfam" id="PF00072">
    <property type="entry name" value="Response_reg"/>
    <property type="match status" value="1"/>
</dbReference>
<dbReference type="CDD" id="cd17546">
    <property type="entry name" value="REC_hyHK_CKI1_RcsC-like"/>
    <property type="match status" value="1"/>
</dbReference>
<proteinExistence type="predicted"/>
<dbReference type="PROSITE" id="PS50110">
    <property type="entry name" value="RESPONSE_REGULATORY"/>
    <property type="match status" value="1"/>
</dbReference>
<dbReference type="InterPro" id="IPR050595">
    <property type="entry name" value="Bact_response_regulator"/>
</dbReference>
<dbReference type="InterPro" id="IPR001789">
    <property type="entry name" value="Sig_transdc_resp-reg_receiver"/>
</dbReference>
<evidence type="ECO:0000313" key="4">
    <source>
        <dbReference type="EMBL" id="MRW88852.1"/>
    </source>
</evidence>
<protein>
    <submittedName>
        <fullName evidence="4">Response regulator</fullName>
    </submittedName>
</protein>
<dbReference type="PANTHER" id="PTHR44591:SF3">
    <property type="entry name" value="RESPONSE REGULATORY DOMAIN-CONTAINING PROTEIN"/>
    <property type="match status" value="1"/>
</dbReference>
<keyword evidence="1 2" id="KW-0597">Phosphoprotein</keyword>
<dbReference type="EMBL" id="WKJK01000001">
    <property type="protein sequence ID" value="MRW88852.1"/>
    <property type="molecule type" value="Genomic_DNA"/>
</dbReference>
<dbReference type="InterPro" id="IPR011006">
    <property type="entry name" value="CheY-like_superfamily"/>
</dbReference>
<reference evidence="4 5" key="1">
    <citation type="submission" date="2019-11" db="EMBL/GenBank/DDBJ databases">
        <title>Novel species isolated from a subtropical stream in China.</title>
        <authorList>
            <person name="Lu H."/>
        </authorList>
    </citation>
    <scope>NUCLEOTIDE SEQUENCE [LARGE SCALE GENOMIC DNA]</scope>
    <source>
        <strain evidence="4 5">FT80W</strain>
    </source>
</reference>
<evidence type="ECO:0000256" key="1">
    <source>
        <dbReference type="ARBA" id="ARBA00022553"/>
    </source>
</evidence>
<keyword evidence="5" id="KW-1185">Reference proteome</keyword>
<dbReference type="SMART" id="SM00448">
    <property type="entry name" value="REC"/>
    <property type="match status" value="1"/>
</dbReference>
<evidence type="ECO:0000313" key="5">
    <source>
        <dbReference type="Proteomes" id="UP000433309"/>
    </source>
</evidence>
<evidence type="ECO:0000256" key="2">
    <source>
        <dbReference type="PROSITE-ProRule" id="PRU00169"/>
    </source>
</evidence>
<dbReference type="GO" id="GO:0000160">
    <property type="term" value="P:phosphorelay signal transduction system"/>
    <property type="evidence" value="ECO:0007669"/>
    <property type="project" value="InterPro"/>
</dbReference>
<sequence>MLIFHFLPKRNHMLILLIDDDADAVELYKEFFGLLGHEVHLARTAYDALNLVTKHEYDGIVLDILLPDLDGYALASRIRRLLAFRRRVSIVALSGMPFDPAHPLAAEANFDAYLLKPAHLDVILAALERCGA</sequence>